<dbReference type="EMBL" id="LO018304">
    <property type="protein sequence ID" value="CUM58432.1"/>
    <property type="molecule type" value="Genomic_DNA"/>
</dbReference>
<protein>
    <recommendedName>
        <fullName evidence="6">Glycosyl transferase, group 2 family protein</fullName>
    </recommendedName>
</protein>
<dbReference type="InterPro" id="IPR028098">
    <property type="entry name" value="Glyco_trans_4-like_N"/>
</dbReference>
<dbReference type="InterPro" id="IPR050834">
    <property type="entry name" value="Glycosyltransf_2"/>
</dbReference>
<feature type="domain" description="Glycosyltransferase subfamily 4-like N-terminal" evidence="4">
    <location>
        <begin position="936"/>
        <end position="1098"/>
    </location>
</feature>
<dbReference type="SUPFAM" id="SSF52540">
    <property type="entry name" value="P-loop containing nucleoside triphosphate hydrolases"/>
    <property type="match status" value="1"/>
</dbReference>
<feature type="domain" description="Glycosyl transferase family 1" evidence="2">
    <location>
        <begin position="1110"/>
        <end position="1280"/>
    </location>
</feature>
<dbReference type="Pfam" id="PF00534">
    <property type="entry name" value="Glycos_transf_1"/>
    <property type="match status" value="1"/>
</dbReference>
<dbReference type="SUPFAM" id="SSF53448">
    <property type="entry name" value="Nucleotide-diphospho-sugar transferases"/>
    <property type="match status" value="3"/>
</dbReference>
<feature type="domain" description="Glycosyltransferase 2-like" evidence="3">
    <location>
        <begin position="651"/>
        <end position="774"/>
    </location>
</feature>
<dbReference type="GO" id="GO:0016757">
    <property type="term" value="F:glycosyltransferase activity"/>
    <property type="evidence" value="ECO:0007669"/>
    <property type="project" value="InterPro"/>
</dbReference>
<feature type="region of interest" description="Disordered" evidence="1">
    <location>
        <begin position="1"/>
        <end position="25"/>
    </location>
</feature>
<feature type="domain" description="Glycosyltransferase 2-like" evidence="3">
    <location>
        <begin position="1333"/>
        <end position="1454"/>
    </location>
</feature>
<gene>
    <name evidence="5" type="ORF">PLAM_0465</name>
</gene>
<dbReference type="CDD" id="cd04186">
    <property type="entry name" value="GT_2_like_c"/>
    <property type="match status" value="1"/>
</dbReference>
<dbReference type="CDD" id="cd03801">
    <property type="entry name" value="GT4_PimA-like"/>
    <property type="match status" value="1"/>
</dbReference>
<dbReference type="RefSeq" id="WP_235751489.1">
    <property type="nucleotide sequence ID" value="NZ_LR882950.1"/>
</dbReference>
<evidence type="ECO:0000313" key="5">
    <source>
        <dbReference type="EMBL" id="CUM58432.1"/>
    </source>
</evidence>
<evidence type="ECO:0000259" key="4">
    <source>
        <dbReference type="Pfam" id="PF13439"/>
    </source>
</evidence>
<evidence type="ECO:0000259" key="3">
    <source>
        <dbReference type="Pfam" id="PF00535"/>
    </source>
</evidence>
<organism evidence="5">
    <name type="scientific">Planktothrix agardhii</name>
    <name type="common">Oscillatoria agardhii</name>
    <dbReference type="NCBI Taxonomy" id="1160"/>
    <lineage>
        <taxon>Bacteria</taxon>
        <taxon>Bacillati</taxon>
        <taxon>Cyanobacteriota</taxon>
        <taxon>Cyanophyceae</taxon>
        <taxon>Oscillatoriophycideae</taxon>
        <taxon>Oscillatoriales</taxon>
        <taxon>Microcoleaceae</taxon>
        <taxon>Planktothrix</taxon>
    </lineage>
</organism>
<sequence length="1604" mass="183133">MRESDILRSLEPISTHPPVPSQELPPDMITLPYTNVLVITGMHRSGTSLIAAVLQEAGVYLGDELIGADTGNIRGHFEDVDFVQFHQTVLRSQNLDIDGWMIQPNKHILPEYVTVAKTLIIRKSQRNLWGWKDPRTTLFLNFWQTLIPQAKFIFVYRSPWEVVDSLYRRGTDELIQNQPQIAVETWIEYNQKILEFYRQNSSNCVLLNLNKFIKNPEKLIIKINQKFNLKLSHPNYQKIIRPNLLNHEASHGYRIEIIKQYFPKALDIYLALEAQSSPLNAEPQLSWSQWQPSDPPQTWICQDWLKIRNLEREIEHLKTELKPDATQPILSEISPVKPALNPENNQSLSPVSPQVLQPYQAWLKVNQWNEQTQTFLQSRLKENIPKLPKLSVIMPVYNSPVEYLEKAIASVTDQIYVNWELCIADDGSTDAEIQKILNQLQTKDPRIRVIFRPENGNISQASNSAASLATGEFLLFLDHDDQLTLDALAEIALYLGEHPETDFLYSDDDKIDSQGNHFAPQFKPDWSPELLLSYMYIGHLWGVKREIFEQLEGFRIGFEGAQDYDFALRATEICKYIAHLPLILYHWRAIPGSIATSAIAKPNSFKASIQSLQAAFERRKITANIQQPNWAIHKQVGVFEHQFPDQGPAITIIIPTKNQKQLLEACLSSLKKTTYQNYQIVIIDNGSDDPDTLAYLEQIPQQVLKIETPDKTFNFAAIHNQAVQQIHSDYILFLNNDTEVISPHWLSQMMGYAQIKGVGAVGAKLVFPNQKIQHAGVVHGLHQGLAGHAFKLRLSQVNGYLSYIQVVRNYSAVSAACLLTPRNLFLELGGFDSEQFAVAYNDVDYCYRLSEKGWRSVYCPTAELIHHEGATRGYDDSPQEVAAFRRLYGNKVDPYYSPHLSLADENFRIQPRRFFLGSIKKRLRVLMGSHLLDLTGAPLHQYEIAVELAKTGIIEPIVFSFQEGPLQVEYQKQGIQVIICQPHPLAKNYDPATYHLVMQKLSQQLSKLKIDVFYINTLPNFFLVDCAQRLGIPCIWNIHESEPIETYLQGLGEEITRHALECFRFPYRVVFVSSETQKNYLPLNYSDNFTVIYNGINRNQFQTIKPTWTREKARESLKIKADEIVLLILGTVGSRKGQKDLPLAFAKLPPEWQKKAKILIVGDRPSPYSDELKSLVRSLPIVLQEKINIVPETRDTERYYRAADIFILTSRIESFPRVILEAMAYGLPIIATPVFGVKEQVKPGVNGLFYPAGNIDALAKVITQLLTDEKLRSHLAENSSNVLERFNNFDQMVESYRQILQEAYLSGSQLSDSPQTKILPQFKGSGSELPLVSICIPTYNGEKYLTEALLSAVNQTYPHLEIIISDDASTDKTLEIIQDFQKNCSVKLSVFQHEQYGLAKNWNYCISQAQGKYIKFLFQDDLLEPHCLEQFVNLAETDAEIGLVFSPRNIILSPEAISNKILLKAYYGYQDLHQAWSNLKPIQIGKDLLADPQLLQNPLNKIGEPSTVLLKKATVEQLGGFDSEFKQLLDLDLWLRIMSCYKIGFVNQKLSSFRLHPDQQTLKNAESGYSELGKFYQKLYTHPDYSFLSDDLKNLVGRVYKGDL</sequence>
<dbReference type="CDD" id="cd04184">
    <property type="entry name" value="GT2_RfbC_Mx_like"/>
    <property type="match status" value="1"/>
</dbReference>
<dbReference type="Gene3D" id="3.90.550.10">
    <property type="entry name" value="Spore Coat Polysaccharide Biosynthesis Protein SpsA, Chain A"/>
    <property type="match status" value="3"/>
</dbReference>
<evidence type="ECO:0000259" key="2">
    <source>
        <dbReference type="Pfam" id="PF00534"/>
    </source>
</evidence>
<evidence type="ECO:0008006" key="6">
    <source>
        <dbReference type="Google" id="ProtNLM"/>
    </source>
</evidence>
<dbReference type="Pfam" id="PF13469">
    <property type="entry name" value="Sulfotransfer_3"/>
    <property type="match status" value="1"/>
</dbReference>
<dbReference type="CDD" id="cd00761">
    <property type="entry name" value="Glyco_tranf_GTA_type"/>
    <property type="match status" value="1"/>
</dbReference>
<dbReference type="PANTHER" id="PTHR43685">
    <property type="entry name" value="GLYCOSYLTRANSFERASE"/>
    <property type="match status" value="1"/>
</dbReference>
<dbReference type="InterPro" id="IPR001173">
    <property type="entry name" value="Glyco_trans_2-like"/>
</dbReference>
<proteinExistence type="predicted"/>
<dbReference type="SUPFAM" id="SSF53756">
    <property type="entry name" value="UDP-Glycosyltransferase/glycogen phosphorylase"/>
    <property type="match status" value="1"/>
</dbReference>
<feature type="domain" description="Glycosyltransferase 2-like" evidence="3">
    <location>
        <begin position="391"/>
        <end position="551"/>
    </location>
</feature>
<dbReference type="Pfam" id="PF00535">
    <property type="entry name" value="Glycos_transf_2"/>
    <property type="match status" value="3"/>
</dbReference>
<dbReference type="PANTHER" id="PTHR43685:SF11">
    <property type="entry name" value="GLYCOSYLTRANSFERASE TAGX-RELATED"/>
    <property type="match status" value="1"/>
</dbReference>
<evidence type="ECO:0000256" key="1">
    <source>
        <dbReference type="SAM" id="MobiDB-lite"/>
    </source>
</evidence>
<dbReference type="InterPro" id="IPR027417">
    <property type="entry name" value="P-loop_NTPase"/>
</dbReference>
<dbReference type="Gene3D" id="3.40.50.2000">
    <property type="entry name" value="Glycogen Phosphorylase B"/>
    <property type="match status" value="2"/>
</dbReference>
<dbReference type="InterPro" id="IPR029044">
    <property type="entry name" value="Nucleotide-diphossugar_trans"/>
</dbReference>
<dbReference type="InterPro" id="IPR001296">
    <property type="entry name" value="Glyco_trans_1"/>
</dbReference>
<dbReference type="Gene3D" id="3.40.50.300">
    <property type="entry name" value="P-loop containing nucleotide triphosphate hydrolases"/>
    <property type="match status" value="1"/>
</dbReference>
<accession>A0A1J1JAC9</accession>
<name>A0A1J1JAC9_PLAAG</name>
<dbReference type="Pfam" id="PF13439">
    <property type="entry name" value="Glyco_transf_4"/>
    <property type="match status" value="1"/>
</dbReference>
<reference evidence="5" key="1">
    <citation type="submission" date="2015-09" db="EMBL/GenBank/DDBJ databases">
        <authorList>
            <person name="Jackson K.R."/>
            <person name="Lunt B.L."/>
            <person name="Fisher J.N.B."/>
            <person name="Gardner A.V."/>
            <person name="Bailey M.E."/>
            <person name="Deus L.M."/>
            <person name="Earl A.S."/>
            <person name="Gibby P.D."/>
            <person name="Hartmann K.A."/>
            <person name="Liu J.E."/>
            <person name="Manci A.M."/>
            <person name="Nielsen D.A."/>
            <person name="Solomon M.B."/>
            <person name="Breakwell D.P."/>
            <person name="Burnett S.H."/>
            <person name="Grose J.H."/>
        </authorList>
    </citation>
    <scope>NUCLEOTIDE SEQUENCE</scope>
    <source>
        <strain evidence="5">7805</strain>
    </source>
</reference>